<dbReference type="GO" id="GO:0005886">
    <property type="term" value="C:plasma membrane"/>
    <property type="evidence" value="ECO:0007669"/>
    <property type="project" value="TreeGrafter"/>
</dbReference>
<dbReference type="Proteomes" id="UP000193498">
    <property type="component" value="Unassembled WGS sequence"/>
</dbReference>
<proteinExistence type="predicted"/>
<dbReference type="GO" id="GO:0005829">
    <property type="term" value="C:cytosol"/>
    <property type="evidence" value="ECO:0007669"/>
    <property type="project" value="TreeGrafter"/>
</dbReference>
<feature type="domain" description="Arrestin C-terminal-like" evidence="1">
    <location>
        <begin position="162"/>
        <end position="294"/>
    </location>
</feature>
<dbReference type="STRING" id="1314790.A0A1Y1ZA21"/>
<dbReference type="Gene3D" id="2.60.40.640">
    <property type="match status" value="1"/>
</dbReference>
<organism evidence="2 3">
    <name type="scientific">Basidiobolus meristosporus CBS 931.73</name>
    <dbReference type="NCBI Taxonomy" id="1314790"/>
    <lineage>
        <taxon>Eukaryota</taxon>
        <taxon>Fungi</taxon>
        <taxon>Fungi incertae sedis</taxon>
        <taxon>Zoopagomycota</taxon>
        <taxon>Entomophthoromycotina</taxon>
        <taxon>Basidiobolomycetes</taxon>
        <taxon>Basidiobolales</taxon>
        <taxon>Basidiobolaceae</taxon>
        <taxon>Basidiobolus</taxon>
    </lineage>
</organism>
<dbReference type="GO" id="GO:0030674">
    <property type="term" value="F:protein-macromolecule adaptor activity"/>
    <property type="evidence" value="ECO:0007669"/>
    <property type="project" value="TreeGrafter"/>
</dbReference>
<dbReference type="InterPro" id="IPR011021">
    <property type="entry name" value="Arrestin-like_N"/>
</dbReference>
<protein>
    <recommendedName>
        <fullName evidence="1">Arrestin C-terminal-like domain-containing protein</fullName>
    </recommendedName>
</protein>
<dbReference type="GO" id="GO:0070086">
    <property type="term" value="P:ubiquitin-dependent endocytosis"/>
    <property type="evidence" value="ECO:0007669"/>
    <property type="project" value="TreeGrafter"/>
</dbReference>
<dbReference type="Pfam" id="PF02752">
    <property type="entry name" value="Arrestin_C"/>
    <property type="match status" value="1"/>
</dbReference>
<dbReference type="InterPro" id="IPR014756">
    <property type="entry name" value="Ig_E-set"/>
</dbReference>
<dbReference type="PANTHER" id="PTHR11188:SF17">
    <property type="entry name" value="FI21816P1"/>
    <property type="match status" value="1"/>
</dbReference>
<dbReference type="InterPro" id="IPR014752">
    <property type="entry name" value="Arrestin-like_C"/>
</dbReference>
<reference evidence="2 3" key="1">
    <citation type="submission" date="2016-07" db="EMBL/GenBank/DDBJ databases">
        <title>Pervasive Adenine N6-methylation of Active Genes in Fungi.</title>
        <authorList>
            <consortium name="DOE Joint Genome Institute"/>
            <person name="Mondo S.J."/>
            <person name="Dannebaum R.O."/>
            <person name="Kuo R.C."/>
            <person name="Labutti K."/>
            <person name="Haridas S."/>
            <person name="Kuo A."/>
            <person name="Salamov A."/>
            <person name="Ahrendt S.R."/>
            <person name="Lipzen A."/>
            <person name="Sullivan W."/>
            <person name="Andreopoulos W.B."/>
            <person name="Clum A."/>
            <person name="Lindquist E."/>
            <person name="Daum C."/>
            <person name="Ramamoorthy G.K."/>
            <person name="Gryganskyi A."/>
            <person name="Culley D."/>
            <person name="Magnuson J.K."/>
            <person name="James T.Y."/>
            <person name="O'Malley M.A."/>
            <person name="Stajich J.E."/>
            <person name="Spatafora J.W."/>
            <person name="Visel A."/>
            <person name="Grigoriev I.V."/>
        </authorList>
    </citation>
    <scope>NUCLEOTIDE SEQUENCE [LARGE SCALE GENOMIC DNA]</scope>
    <source>
        <strain evidence="2 3">CBS 931.73</strain>
    </source>
</reference>
<dbReference type="InParanoid" id="A0A1Y1ZA21"/>
<dbReference type="AlphaFoldDB" id="A0A1Y1ZA21"/>
<dbReference type="InterPro" id="IPR011022">
    <property type="entry name" value="Arrestin_C-like"/>
</dbReference>
<dbReference type="OrthoDB" id="2333384at2759"/>
<evidence type="ECO:0000313" key="3">
    <source>
        <dbReference type="Proteomes" id="UP000193498"/>
    </source>
</evidence>
<evidence type="ECO:0000313" key="2">
    <source>
        <dbReference type="EMBL" id="ORY07109.1"/>
    </source>
</evidence>
<dbReference type="EMBL" id="MCFE01000011">
    <property type="protein sequence ID" value="ORY07109.1"/>
    <property type="molecule type" value="Genomic_DNA"/>
</dbReference>
<evidence type="ECO:0000259" key="1">
    <source>
        <dbReference type="SMART" id="SM01017"/>
    </source>
</evidence>
<dbReference type="InterPro" id="IPR050357">
    <property type="entry name" value="Arrestin_domain-protein"/>
</dbReference>
<dbReference type="GO" id="GO:0031625">
    <property type="term" value="F:ubiquitin protein ligase binding"/>
    <property type="evidence" value="ECO:0007669"/>
    <property type="project" value="TreeGrafter"/>
</dbReference>
<dbReference type="PROSITE" id="PS51257">
    <property type="entry name" value="PROKAR_LIPOPROTEIN"/>
    <property type="match status" value="1"/>
</dbReference>
<name>A0A1Y1ZA21_9FUNG</name>
<accession>A0A1Y1ZA21</accession>
<keyword evidence="3" id="KW-1185">Reference proteome</keyword>
<dbReference type="Pfam" id="PF00339">
    <property type="entry name" value="Arrestin_N"/>
    <property type="match status" value="1"/>
</dbReference>
<sequence>MPGPFIKIHLNNPYFSLYGCPSTSAGKALKGTVVVHLKRATRIRSLKLSLLGESNVDWIYSAALLNRKCRFKSILADMSLILLECNPNYHILPPGEHEFPFEFALDGDLMETISTQVVRCHYFLTAVAERPHFQTNLTTKKEVLVKRFYPQEDDPIILSEAISNLVNIEVFAHKKVYGLGDVIPINIRCIPLSSNVDVRINCAIKEITTYRKPESSKTNVEKRWYRALFENDYVPALFDRSIDFPIHSHSVKFDCTTPYVETRHEIVIKVEAKSPKDSDNYFLKLPVFILSDSFDKIYETLPEYRPSIDTSRNMYSLSINPPSYTSLNQILV</sequence>
<gene>
    <name evidence="2" type="ORF">K493DRAFT_366974</name>
</gene>
<dbReference type="SUPFAM" id="SSF81296">
    <property type="entry name" value="E set domains"/>
    <property type="match status" value="1"/>
</dbReference>
<comment type="caution">
    <text evidence="2">The sequence shown here is derived from an EMBL/GenBank/DDBJ whole genome shotgun (WGS) entry which is preliminary data.</text>
</comment>
<dbReference type="SMART" id="SM01017">
    <property type="entry name" value="Arrestin_C"/>
    <property type="match status" value="1"/>
</dbReference>
<dbReference type="PANTHER" id="PTHR11188">
    <property type="entry name" value="ARRESTIN DOMAIN CONTAINING PROTEIN"/>
    <property type="match status" value="1"/>
</dbReference>